<dbReference type="PANTHER" id="PTHR30349">
    <property type="entry name" value="PHAGE INTEGRASE-RELATED"/>
    <property type="match status" value="1"/>
</dbReference>
<evidence type="ECO:0000259" key="5">
    <source>
        <dbReference type="PROSITE" id="PS51898"/>
    </source>
</evidence>
<comment type="subcellular location">
    <subcellularLocation>
        <location evidence="1">Cytoplasm</location>
    </subcellularLocation>
</comment>
<keyword evidence="3" id="KW-0238">DNA-binding</keyword>
<dbReference type="RefSeq" id="WP_349228344.1">
    <property type="nucleotide sequence ID" value="NZ_JBBMFJ010000002.1"/>
</dbReference>
<organism evidence="6 7">
    <name type="scientific">Ventrimonas faecis</name>
    <dbReference type="NCBI Taxonomy" id="3133170"/>
    <lineage>
        <taxon>Bacteria</taxon>
        <taxon>Bacillati</taxon>
        <taxon>Bacillota</taxon>
        <taxon>Clostridia</taxon>
        <taxon>Lachnospirales</taxon>
        <taxon>Lachnospiraceae</taxon>
        <taxon>Ventrimonas</taxon>
    </lineage>
</organism>
<dbReference type="Pfam" id="PF00589">
    <property type="entry name" value="Phage_integrase"/>
    <property type="match status" value="1"/>
</dbReference>
<dbReference type="Gene3D" id="1.10.150.130">
    <property type="match status" value="1"/>
</dbReference>
<reference evidence="6 7" key="1">
    <citation type="submission" date="2024-03" db="EMBL/GenBank/DDBJ databases">
        <title>Human intestinal bacterial collection.</title>
        <authorList>
            <person name="Pauvert C."/>
            <person name="Hitch T.C.A."/>
            <person name="Clavel T."/>
        </authorList>
    </citation>
    <scope>NUCLEOTIDE SEQUENCE [LARGE SCALE GENOMIC DNA]</scope>
    <source>
        <strain evidence="6 7">CLA-AP-H27</strain>
    </source>
</reference>
<evidence type="ECO:0000256" key="3">
    <source>
        <dbReference type="ARBA" id="ARBA00023125"/>
    </source>
</evidence>
<feature type="domain" description="Tyr recombinase" evidence="5">
    <location>
        <begin position="162"/>
        <end position="365"/>
    </location>
</feature>
<dbReference type="SUPFAM" id="SSF56349">
    <property type="entry name" value="DNA breaking-rejoining enzymes"/>
    <property type="match status" value="1"/>
</dbReference>
<name>A0ABV1HHX5_9FIRM</name>
<dbReference type="InterPro" id="IPR050090">
    <property type="entry name" value="Tyrosine_recombinase_XerCD"/>
</dbReference>
<evidence type="ECO:0000313" key="6">
    <source>
        <dbReference type="EMBL" id="MEQ2561912.1"/>
    </source>
</evidence>
<evidence type="ECO:0000313" key="7">
    <source>
        <dbReference type="Proteomes" id="UP001437460"/>
    </source>
</evidence>
<evidence type="ECO:0000256" key="1">
    <source>
        <dbReference type="ARBA" id="ARBA00004496"/>
    </source>
</evidence>
<dbReference type="InterPro" id="IPR013762">
    <property type="entry name" value="Integrase-like_cat_sf"/>
</dbReference>
<sequence length="369" mass="42743">MNELPYHEQRDQKNEAKLQELLTALPPFCADFFRGIEPATSSMTRLSYAYDISMFFDFLISGRAKEASSLCIEAKPENRFAGLSAKDFTMEQFRRISVTDLERYLEYLKYRPDDPDHRNTNKEQGIKRKFFSLKSFFGYFQRTGQITANPTLSMQVPKIREKEIIRLNQEEIKELLKEAESGAGLSPKQQQFHQKTRVRDCAILALMLGTGIRVSECVGLNLSDVDLKEQGIHIHRKGGKEATVYFSNEVAQYLERYLEERMELHTKANHTEELNPQEEPALFLSLRRKRLTVRSVEYLVKKYASVATPKKKITPHKLRSSYGSALYAKTNDIYLVADILGHNDVNITRKFYAAIEEERRKSVKHIDLL</sequence>
<accession>A0ABV1HHX5</accession>
<keyword evidence="4" id="KW-0233">DNA recombination</keyword>
<dbReference type="InterPro" id="IPR011010">
    <property type="entry name" value="DNA_brk_join_enz"/>
</dbReference>
<keyword evidence="2" id="KW-0229">DNA integration</keyword>
<dbReference type="PROSITE" id="PS51898">
    <property type="entry name" value="TYR_RECOMBINASE"/>
    <property type="match status" value="1"/>
</dbReference>
<dbReference type="Gene3D" id="1.10.443.10">
    <property type="entry name" value="Intergrase catalytic core"/>
    <property type="match status" value="1"/>
</dbReference>
<protein>
    <submittedName>
        <fullName evidence="6">Tyrosine-type recombinase/integrase</fullName>
    </submittedName>
</protein>
<dbReference type="EMBL" id="JBBMFJ010000002">
    <property type="protein sequence ID" value="MEQ2561912.1"/>
    <property type="molecule type" value="Genomic_DNA"/>
</dbReference>
<dbReference type="InterPro" id="IPR002104">
    <property type="entry name" value="Integrase_catalytic"/>
</dbReference>
<evidence type="ECO:0000256" key="2">
    <source>
        <dbReference type="ARBA" id="ARBA00022908"/>
    </source>
</evidence>
<comment type="caution">
    <text evidence="6">The sequence shown here is derived from an EMBL/GenBank/DDBJ whole genome shotgun (WGS) entry which is preliminary data.</text>
</comment>
<dbReference type="Proteomes" id="UP001437460">
    <property type="component" value="Unassembled WGS sequence"/>
</dbReference>
<keyword evidence="7" id="KW-1185">Reference proteome</keyword>
<dbReference type="PANTHER" id="PTHR30349:SF77">
    <property type="entry name" value="TYROSINE RECOMBINASE XERC"/>
    <property type="match status" value="1"/>
</dbReference>
<dbReference type="InterPro" id="IPR010998">
    <property type="entry name" value="Integrase_recombinase_N"/>
</dbReference>
<evidence type="ECO:0000256" key="4">
    <source>
        <dbReference type="ARBA" id="ARBA00023172"/>
    </source>
</evidence>
<proteinExistence type="predicted"/>
<gene>
    <name evidence="6" type="ORF">WMO41_01725</name>
</gene>